<dbReference type="EMBL" id="VIFK01000099">
    <property type="protein sequence ID" value="TQE99036.1"/>
    <property type="molecule type" value="Genomic_DNA"/>
</dbReference>
<evidence type="ECO:0000313" key="4">
    <source>
        <dbReference type="Proteomes" id="UP000315400"/>
    </source>
</evidence>
<feature type="domain" description="WYL" evidence="1">
    <location>
        <begin position="25"/>
        <end position="92"/>
    </location>
</feature>
<feature type="domain" description="WCX" evidence="2">
    <location>
        <begin position="124"/>
        <end position="198"/>
    </location>
</feature>
<dbReference type="Pfam" id="PF13280">
    <property type="entry name" value="WYL"/>
    <property type="match status" value="1"/>
</dbReference>
<dbReference type="PANTHER" id="PTHR34580:SF3">
    <property type="entry name" value="PROTEIN PAFB"/>
    <property type="match status" value="1"/>
</dbReference>
<evidence type="ECO:0000313" key="3">
    <source>
        <dbReference type="EMBL" id="TQE99036.1"/>
    </source>
</evidence>
<feature type="non-terminal residue" evidence="3">
    <location>
        <position position="1"/>
    </location>
</feature>
<dbReference type="PROSITE" id="PS52050">
    <property type="entry name" value="WYL"/>
    <property type="match status" value="1"/>
</dbReference>
<comment type="caution">
    <text evidence="3">The sequence shown here is derived from an EMBL/GenBank/DDBJ whole genome shotgun (WGS) entry which is preliminary data.</text>
</comment>
<name>A0A540VQU2_9GAMM</name>
<dbReference type="PANTHER" id="PTHR34580">
    <property type="match status" value="1"/>
</dbReference>
<dbReference type="InterPro" id="IPR057727">
    <property type="entry name" value="WCX_dom"/>
</dbReference>
<evidence type="ECO:0000259" key="2">
    <source>
        <dbReference type="Pfam" id="PF25583"/>
    </source>
</evidence>
<accession>A0A540VQU2</accession>
<sequence length="201" mass="22865">GHDAETVSRRIRVLTPGQRSVDNTVFATVAEATLAGHRLRITYHGRARDTAGERTVHPQRLVNYRNNWYLAADCEQAGDLRLFSLDRIRAATRAEGRARVMDDDRVERFVESSYGIFAGSASAWAVLQFSPNAARWAAEERWHPDQLGVWRGGAFELQVPYSDPTELVMEVLCYGPDVEVIRPPELRQRVADQLRRAVERY</sequence>
<dbReference type="Proteomes" id="UP000315400">
    <property type="component" value="Unassembled WGS sequence"/>
</dbReference>
<reference evidence="3 4" key="1">
    <citation type="submission" date="2019-06" db="EMBL/GenBank/DDBJ databases">
        <title>Metagenome assembled Genome of Spiribacter salinus SL48-SHIP from the microbial mat of Salt Lake 48 (Novosibirsk region, Russia).</title>
        <authorList>
            <person name="Shipova A."/>
            <person name="Rozanov A.S."/>
            <person name="Bryanskaya A.V."/>
            <person name="Peltek S.E."/>
        </authorList>
    </citation>
    <scope>NUCLEOTIDE SEQUENCE [LARGE SCALE GENOMIC DNA]</scope>
    <source>
        <strain evidence="3">SL48-SHIP-2</strain>
    </source>
</reference>
<evidence type="ECO:0000259" key="1">
    <source>
        <dbReference type="Pfam" id="PF13280"/>
    </source>
</evidence>
<dbReference type="Pfam" id="PF25583">
    <property type="entry name" value="WCX"/>
    <property type="match status" value="1"/>
</dbReference>
<dbReference type="InterPro" id="IPR051534">
    <property type="entry name" value="CBASS_pafABC_assoc_protein"/>
</dbReference>
<protein>
    <submittedName>
        <fullName evidence="3">WYL domain-containing protein</fullName>
    </submittedName>
</protein>
<organism evidence="3 4">
    <name type="scientific">Spiribacter salinus</name>
    <dbReference type="NCBI Taxonomy" id="1335746"/>
    <lineage>
        <taxon>Bacteria</taxon>
        <taxon>Pseudomonadati</taxon>
        <taxon>Pseudomonadota</taxon>
        <taxon>Gammaproteobacteria</taxon>
        <taxon>Chromatiales</taxon>
        <taxon>Ectothiorhodospiraceae</taxon>
        <taxon>Spiribacter</taxon>
    </lineage>
</organism>
<dbReference type="AlphaFoldDB" id="A0A540VQU2"/>
<dbReference type="InterPro" id="IPR026881">
    <property type="entry name" value="WYL_dom"/>
</dbReference>
<proteinExistence type="predicted"/>
<gene>
    <name evidence="3" type="ORF">FKY71_10670</name>
</gene>